<accession>A0A5C4QZD6</accession>
<organism evidence="2 3">
    <name type="scientific">Micromonospora orduensis</name>
    <dbReference type="NCBI Taxonomy" id="1420891"/>
    <lineage>
        <taxon>Bacteria</taxon>
        <taxon>Bacillati</taxon>
        <taxon>Actinomycetota</taxon>
        <taxon>Actinomycetes</taxon>
        <taxon>Micromonosporales</taxon>
        <taxon>Micromonosporaceae</taxon>
        <taxon>Micromonospora</taxon>
    </lineage>
</organism>
<reference evidence="2 3" key="1">
    <citation type="submission" date="2019-06" db="EMBL/GenBank/DDBJ databases">
        <title>Micromonospora ordensis sp. nov., isolated from deep marine sediment.</title>
        <authorList>
            <person name="Veyisoglu A."/>
            <person name="Carro L."/>
            <person name="Klenk H.-P."/>
            <person name="Sahin N."/>
        </authorList>
    </citation>
    <scope>NUCLEOTIDE SEQUENCE [LARGE SCALE GENOMIC DNA]</scope>
    <source>
        <strain evidence="2 3">S2509</strain>
    </source>
</reference>
<evidence type="ECO:0000256" key="1">
    <source>
        <dbReference type="SAM" id="Phobius"/>
    </source>
</evidence>
<dbReference type="EMBL" id="VDFY01000077">
    <property type="protein sequence ID" value="TNH31357.1"/>
    <property type="molecule type" value="Genomic_DNA"/>
</dbReference>
<evidence type="ECO:0000313" key="2">
    <source>
        <dbReference type="EMBL" id="TNH31357.1"/>
    </source>
</evidence>
<sequence>MVIPRRGRVPALGDGLWPRRILALTAGLVVAAGIAGGLLQLPRINPSTAVLAVWSAFGLRWLTGRWWPRRTGHLRWRERVCGLDAVEPGLVARRSLAGWVDLAAGATTLIVIGGWLIASLPPHGRWVDLTRPVLAVGVAAWLGRGVYEEARFTGRLALAASAIRHGRRIVDWTNIDRVSPHRRDGRLNGVRLRPAVWQSLRPAPVVGGRDTAVPEDRLIAALENYRFRPWELATEPDQGQLRACTP</sequence>
<feature type="transmembrane region" description="Helical" evidence="1">
    <location>
        <begin position="21"/>
        <end position="41"/>
    </location>
</feature>
<dbReference type="RefSeq" id="WP_139582453.1">
    <property type="nucleotide sequence ID" value="NZ_VDFY01000077.1"/>
</dbReference>
<comment type="caution">
    <text evidence="2">The sequence shown here is derived from an EMBL/GenBank/DDBJ whole genome shotgun (WGS) entry which is preliminary data.</text>
</comment>
<keyword evidence="1" id="KW-1133">Transmembrane helix</keyword>
<protein>
    <submittedName>
        <fullName evidence="2">Uncharacterized protein</fullName>
    </submittedName>
</protein>
<feature type="transmembrane region" description="Helical" evidence="1">
    <location>
        <begin position="96"/>
        <end position="117"/>
    </location>
</feature>
<dbReference type="AlphaFoldDB" id="A0A5C4QZD6"/>
<dbReference type="Proteomes" id="UP000306145">
    <property type="component" value="Unassembled WGS sequence"/>
</dbReference>
<keyword evidence="1" id="KW-0812">Transmembrane</keyword>
<keyword evidence="3" id="KW-1185">Reference proteome</keyword>
<name>A0A5C4QZD6_9ACTN</name>
<gene>
    <name evidence="2" type="ORF">FHG89_02585</name>
</gene>
<keyword evidence="1" id="KW-0472">Membrane</keyword>
<evidence type="ECO:0000313" key="3">
    <source>
        <dbReference type="Proteomes" id="UP000306145"/>
    </source>
</evidence>
<feature type="transmembrane region" description="Helical" evidence="1">
    <location>
        <begin position="47"/>
        <end position="67"/>
    </location>
</feature>
<proteinExistence type="predicted"/>
<dbReference type="OrthoDB" id="3379675at2"/>